<evidence type="ECO:0000313" key="2">
    <source>
        <dbReference type="Proteomes" id="UP000576603"/>
    </source>
</evidence>
<accession>A0AAW3U097</accession>
<sequence length="79" mass="8235">MPPRAKSHHVRSFRMDGRYSSSACPPETLRLLCAAQALLTSAFYSSFATPGATGHSARFLPAPAVAITLALTCAAGVTV</sequence>
<organism evidence="1 2">
    <name type="scientific">Xanthomonas euvesicatoria</name>
    <dbReference type="NCBI Taxonomy" id="456327"/>
    <lineage>
        <taxon>Bacteria</taxon>
        <taxon>Pseudomonadati</taxon>
        <taxon>Pseudomonadota</taxon>
        <taxon>Gammaproteobacteria</taxon>
        <taxon>Lysobacterales</taxon>
        <taxon>Lysobacteraceae</taxon>
        <taxon>Xanthomonas</taxon>
    </lineage>
</organism>
<proteinExistence type="predicted"/>
<dbReference type="AlphaFoldDB" id="A0AAW3U097"/>
<evidence type="ECO:0000313" key="1">
    <source>
        <dbReference type="EMBL" id="MBB4721949.1"/>
    </source>
</evidence>
<protein>
    <submittedName>
        <fullName evidence="1">Uncharacterized protein</fullName>
    </submittedName>
</protein>
<dbReference type="Proteomes" id="UP000576603">
    <property type="component" value="Unassembled WGS sequence"/>
</dbReference>
<name>A0AAW3U097_XANEU</name>
<gene>
    <name evidence="1" type="ORF">FHY32_000247</name>
</gene>
<reference evidence="1 2" key="1">
    <citation type="submission" date="2020-08" db="EMBL/GenBank/DDBJ databases">
        <title>Studying the diversity of plant-associated saprophytic bacteria and their role in host health and plant-pathogen interactions.</title>
        <authorList>
            <person name="Potnis N."/>
        </authorList>
    </citation>
    <scope>NUCLEOTIDE SEQUENCE [LARGE SCALE GENOMIC DNA]</scope>
    <source>
        <strain evidence="1 2">CFBP 7922</strain>
    </source>
</reference>
<comment type="caution">
    <text evidence="1">The sequence shown here is derived from an EMBL/GenBank/DDBJ whole genome shotgun (WGS) entry which is preliminary data.</text>
</comment>
<dbReference type="EMBL" id="JACHNL010000001">
    <property type="protein sequence ID" value="MBB4721949.1"/>
    <property type="molecule type" value="Genomic_DNA"/>
</dbReference>